<reference evidence="1 2" key="1">
    <citation type="submission" date="2024-06" db="EMBL/GenBank/DDBJ databases">
        <title>The Natural Products Discovery Center: Release of the First 8490 Sequenced Strains for Exploring Actinobacteria Biosynthetic Diversity.</title>
        <authorList>
            <person name="Kalkreuter E."/>
            <person name="Kautsar S.A."/>
            <person name="Yang D."/>
            <person name="Bader C.D."/>
            <person name="Teijaro C.N."/>
            <person name="Fluegel L."/>
            <person name="Davis C.M."/>
            <person name="Simpson J.R."/>
            <person name="Lauterbach L."/>
            <person name="Steele A.D."/>
            <person name="Gui C."/>
            <person name="Meng S."/>
            <person name="Li G."/>
            <person name="Viehrig K."/>
            <person name="Ye F."/>
            <person name="Su P."/>
            <person name="Kiefer A.F."/>
            <person name="Nichols A."/>
            <person name="Cepeda A.J."/>
            <person name="Yan W."/>
            <person name="Fan B."/>
            <person name="Jiang Y."/>
            <person name="Adhikari A."/>
            <person name="Zheng C.-J."/>
            <person name="Schuster L."/>
            <person name="Cowan T.M."/>
            <person name="Smanski M.J."/>
            <person name="Chevrette M.G."/>
            <person name="De Carvalho L.P.S."/>
            <person name="Shen B."/>
        </authorList>
    </citation>
    <scope>NUCLEOTIDE SEQUENCE [LARGE SCALE GENOMIC DNA]</scope>
    <source>
        <strain evidence="1 2">NPDC019434</strain>
    </source>
</reference>
<dbReference type="Proteomes" id="UP001550535">
    <property type="component" value="Unassembled WGS sequence"/>
</dbReference>
<evidence type="ECO:0000313" key="1">
    <source>
        <dbReference type="EMBL" id="MEU2126119.1"/>
    </source>
</evidence>
<dbReference type="EMBL" id="JBEYBR010000117">
    <property type="protein sequence ID" value="MEU2126119.1"/>
    <property type="molecule type" value="Genomic_DNA"/>
</dbReference>
<dbReference type="RefSeq" id="WP_084489308.1">
    <property type="nucleotide sequence ID" value="NZ_JBEYBM010000019.1"/>
</dbReference>
<comment type="caution">
    <text evidence="1">The sequence shown here is derived from an EMBL/GenBank/DDBJ whole genome shotgun (WGS) entry which is preliminary data.</text>
</comment>
<accession>A0ABV2XJW4</accession>
<proteinExistence type="predicted"/>
<name>A0ABV2XJW4_9NOCA</name>
<organism evidence="1 2">
    <name type="scientific">Nocardia niwae</name>
    <dbReference type="NCBI Taxonomy" id="626084"/>
    <lineage>
        <taxon>Bacteria</taxon>
        <taxon>Bacillati</taxon>
        <taxon>Actinomycetota</taxon>
        <taxon>Actinomycetes</taxon>
        <taxon>Mycobacteriales</taxon>
        <taxon>Nocardiaceae</taxon>
        <taxon>Nocardia</taxon>
    </lineage>
</organism>
<evidence type="ECO:0000313" key="2">
    <source>
        <dbReference type="Proteomes" id="UP001550535"/>
    </source>
</evidence>
<protein>
    <submittedName>
        <fullName evidence="1">Zinc-binding dehydrogenase</fullName>
    </submittedName>
</protein>
<sequence length="118" mass="12427">MCCWGSSVPSTTCKPPASATAELLPPGGLLILNSIGDARGLFGSLPRIARAKTMRRRSIDVRSLTCLPDQDRLAELAALLASGEVEVIIEKSYPLGEAAAAVTHMLGHHARGEIAITH</sequence>
<gene>
    <name evidence="1" type="ORF">ABZ507_30340</name>
</gene>
<dbReference type="Pfam" id="PF13602">
    <property type="entry name" value="ADH_zinc_N_2"/>
    <property type="match status" value="1"/>
</dbReference>
<dbReference type="Gene3D" id="3.40.50.720">
    <property type="entry name" value="NAD(P)-binding Rossmann-like Domain"/>
    <property type="match status" value="1"/>
</dbReference>
<dbReference type="Gene3D" id="3.90.180.10">
    <property type="entry name" value="Medium-chain alcohol dehydrogenases, catalytic domain"/>
    <property type="match status" value="1"/>
</dbReference>
<keyword evidence="2" id="KW-1185">Reference proteome</keyword>